<organism evidence="2 3">
    <name type="scientific">Nocardioides anomalus</name>
    <dbReference type="NCBI Taxonomy" id="2712223"/>
    <lineage>
        <taxon>Bacteria</taxon>
        <taxon>Bacillati</taxon>
        <taxon>Actinomycetota</taxon>
        <taxon>Actinomycetes</taxon>
        <taxon>Propionibacteriales</taxon>
        <taxon>Nocardioidaceae</taxon>
        <taxon>Nocardioides</taxon>
    </lineage>
</organism>
<dbReference type="EMBL" id="CP049257">
    <property type="protein sequence ID" value="QIG42338.1"/>
    <property type="molecule type" value="Genomic_DNA"/>
</dbReference>
<keyword evidence="2" id="KW-0808">Transferase</keyword>
<dbReference type="Proteomes" id="UP000502996">
    <property type="component" value="Chromosome"/>
</dbReference>
<dbReference type="Pfam" id="PF13524">
    <property type="entry name" value="Glyco_trans_1_2"/>
    <property type="match status" value="1"/>
</dbReference>
<evidence type="ECO:0000259" key="1">
    <source>
        <dbReference type="Pfam" id="PF13524"/>
    </source>
</evidence>
<dbReference type="KEGG" id="nano:G5V58_05755"/>
<accession>A0A6G6WAI0</accession>
<name>A0A6G6WAI0_9ACTN</name>
<protein>
    <submittedName>
        <fullName evidence="2">Glycosyltransferase</fullName>
    </submittedName>
</protein>
<dbReference type="GO" id="GO:0016740">
    <property type="term" value="F:transferase activity"/>
    <property type="evidence" value="ECO:0007669"/>
    <property type="project" value="UniProtKB-KW"/>
</dbReference>
<dbReference type="AlphaFoldDB" id="A0A6G6WAI0"/>
<feature type="domain" description="Spore protein YkvP/CgeB glycosyl transferase-like" evidence="1">
    <location>
        <begin position="529"/>
        <end position="657"/>
    </location>
</feature>
<dbReference type="RefSeq" id="WP_165229666.1">
    <property type="nucleotide sequence ID" value="NZ_CP049257.1"/>
</dbReference>
<gene>
    <name evidence="2" type="ORF">G5V58_05755</name>
</gene>
<reference evidence="2 3" key="1">
    <citation type="submission" date="2020-02" db="EMBL/GenBank/DDBJ databases">
        <title>Full genome sequence of Nocardioides sp. R-3366.</title>
        <authorList>
            <person name="Im W.-T."/>
        </authorList>
    </citation>
    <scope>NUCLEOTIDE SEQUENCE [LARGE SCALE GENOMIC DNA]</scope>
    <source>
        <strain evidence="2 3">R-3366</strain>
    </source>
</reference>
<proteinExistence type="predicted"/>
<sequence>MPDLPPSLVDTEWVEAQRAVGVDDPSPHPLLELDWAAPGRPWGAGSAVEWYLADPEHRTRSTHPLFALAVLDELLPHARNHPLGPAAAWLEHVGGSLDAVLPARADSPALTLGRLRELALSALHSAVSVPAGSGGVSLVLPVGAEVARTVNWIRSAAEAGVELVPVAGELPRSHRVLADTVAAAYGVRPVLRHDGPDRVSAAVAAAAGSRLVLVRPGAVPDAAAAVRLAGVLDDPGVAAAQPLLVDRSDVVVSAGGAFVADGLASHLQGHAPRDAEVLGRVDVPTLLSPVVALPRAAWDAAWGFAPLDEVGLGLRLRKRGRVVLEPSVRMTWVSGGLPGSPAWHRTRSSFSGRAPEASPRAHVVEGTGRLRWTIDTAATAGAAGETWGDLHFARSLAAALERRGQHVAVDPAPARERWSRELDDVVLVLRGLDRVVPRPGPRHVLWVISHPEDVAAEEAAAYDLVRAASLSWSRTRSAEWGLPVEPLLQCTDVALFHPQRAEPDSGAPVLFVGNRRGAARPALDGALAAGVEVTVYGSGWRPMPVAGTQVPNADLGALYAAAGVVLNDHWSDMRREGFLSNRLFDAAACAARVLSDDVPGIAEVFGTQVRTFTDPSEIGPLLAEAPQGWPAYDERLRLAERVAQEHSFDARAAELLDAVLGLR</sequence>
<evidence type="ECO:0000313" key="3">
    <source>
        <dbReference type="Proteomes" id="UP000502996"/>
    </source>
</evidence>
<dbReference type="InterPro" id="IPR055259">
    <property type="entry name" value="YkvP/CgeB_Glyco_trans-like"/>
</dbReference>
<evidence type="ECO:0000313" key="2">
    <source>
        <dbReference type="EMBL" id="QIG42338.1"/>
    </source>
</evidence>
<keyword evidence="3" id="KW-1185">Reference proteome</keyword>